<gene>
    <name evidence="3" type="ORF">SAMN04490178_1163</name>
</gene>
<dbReference type="Proteomes" id="UP000198847">
    <property type="component" value="Unassembled WGS sequence"/>
</dbReference>
<keyword evidence="2" id="KW-0472">Membrane</keyword>
<protein>
    <submittedName>
        <fullName evidence="3">Uncharacterized protein</fullName>
    </submittedName>
</protein>
<feature type="coiled-coil region" evidence="1">
    <location>
        <begin position="166"/>
        <end position="194"/>
    </location>
</feature>
<feature type="transmembrane region" description="Helical" evidence="2">
    <location>
        <begin position="12"/>
        <end position="31"/>
    </location>
</feature>
<dbReference type="EMBL" id="FODY01000016">
    <property type="protein sequence ID" value="SEP27450.1"/>
    <property type="molecule type" value="Genomic_DNA"/>
</dbReference>
<sequence length="198" mass="23564">MRNKSKLKKWSISIIALFICYHIVSVVVFFYRGLPHAPFWIDNVQYTFGKELRTYIVVIKDVSPRWILCDSSPEDQAELKEKHLTGRVKRVIDHNVYAYEGYDGFFFTYRDDVFYSYGSTGFFVIYAEPFQIKLIRNENLLGERKRVTDEDLSRYSQKELKLLTSVDELTKEEKEAYERLQVKAQKRIEELKNANEYP</sequence>
<reference evidence="3 4" key="1">
    <citation type="submission" date="2016-10" db="EMBL/GenBank/DDBJ databases">
        <authorList>
            <person name="de Groot N.N."/>
        </authorList>
    </citation>
    <scope>NUCLEOTIDE SEQUENCE [LARGE SCALE GENOMIC DNA]</scope>
    <source>
        <strain evidence="3 4">DSM 13305</strain>
    </source>
</reference>
<dbReference type="STRING" id="112903.SAMN04490178_1163"/>
<evidence type="ECO:0000313" key="4">
    <source>
        <dbReference type="Proteomes" id="UP000198847"/>
    </source>
</evidence>
<keyword evidence="2" id="KW-1133">Transmembrane helix</keyword>
<accession>A0A1H8WIG3</accession>
<dbReference type="RefSeq" id="WP_091748178.1">
    <property type="nucleotide sequence ID" value="NZ_FODY01000016.1"/>
</dbReference>
<name>A0A1H8WIG3_9FIRM</name>
<evidence type="ECO:0000256" key="2">
    <source>
        <dbReference type="SAM" id="Phobius"/>
    </source>
</evidence>
<evidence type="ECO:0000313" key="3">
    <source>
        <dbReference type="EMBL" id="SEP27450.1"/>
    </source>
</evidence>
<keyword evidence="4" id="KW-1185">Reference proteome</keyword>
<evidence type="ECO:0000256" key="1">
    <source>
        <dbReference type="SAM" id="Coils"/>
    </source>
</evidence>
<keyword evidence="2" id="KW-0812">Transmembrane</keyword>
<proteinExistence type="predicted"/>
<organism evidence="3 4">
    <name type="scientific">Propionispora vibrioides</name>
    <dbReference type="NCBI Taxonomy" id="112903"/>
    <lineage>
        <taxon>Bacteria</taxon>
        <taxon>Bacillati</taxon>
        <taxon>Bacillota</taxon>
        <taxon>Negativicutes</taxon>
        <taxon>Selenomonadales</taxon>
        <taxon>Sporomusaceae</taxon>
        <taxon>Propionispora</taxon>
    </lineage>
</organism>
<keyword evidence="1" id="KW-0175">Coiled coil</keyword>
<dbReference type="AlphaFoldDB" id="A0A1H8WIG3"/>
<dbReference type="OrthoDB" id="9905510at2"/>